<dbReference type="GO" id="GO:0005576">
    <property type="term" value="C:extracellular region"/>
    <property type="evidence" value="ECO:0007669"/>
    <property type="project" value="UniProtKB-SubCell"/>
</dbReference>
<keyword evidence="3 5" id="KW-0732">Signal</keyword>
<comment type="caution">
    <text evidence="6">The sequence shown here is derived from an EMBL/GenBank/DDBJ whole genome shotgun (WGS) entry which is preliminary data.</text>
</comment>
<keyword evidence="7" id="KW-1185">Reference proteome</keyword>
<accession>A0ABD0W6S0</accession>
<name>A0ABD0W6S0_UMBPY</name>
<dbReference type="InterPro" id="IPR012674">
    <property type="entry name" value="Calycin"/>
</dbReference>
<evidence type="ECO:0000313" key="7">
    <source>
        <dbReference type="Proteomes" id="UP001557470"/>
    </source>
</evidence>
<dbReference type="Proteomes" id="UP001557470">
    <property type="component" value="Unassembled WGS sequence"/>
</dbReference>
<comment type="subcellular location">
    <subcellularLocation>
        <location evidence="1">Secreted</location>
    </subcellularLocation>
</comment>
<feature type="signal peptide" evidence="5">
    <location>
        <begin position="1"/>
        <end position="17"/>
    </location>
</feature>
<dbReference type="SUPFAM" id="SSF50814">
    <property type="entry name" value="Lipocalins"/>
    <property type="match status" value="1"/>
</dbReference>
<organism evidence="6 7">
    <name type="scientific">Umbra pygmaea</name>
    <name type="common">Eastern mudminnow</name>
    <dbReference type="NCBI Taxonomy" id="75934"/>
    <lineage>
        <taxon>Eukaryota</taxon>
        <taxon>Metazoa</taxon>
        <taxon>Chordata</taxon>
        <taxon>Craniata</taxon>
        <taxon>Vertebrata</taxon>
        <taxon>Euteleostomi</taxon>
        <taxon>Actinopterygii</taxon>
        <taxon>Neopterygii</taxon>
        <taxon>Teleostei</taxon>
        <taxon>Protacanthopterygii</taxon>
        <taxon>Esociformes</taxon>
        <taxon>Umbridae</taxon>
        <taxon>Umbra</taxon>
    </lineage>
</organism>
<evidence type="ECO:0000256" key="1">
    <source>
        <dbReference type="ARBA" id="ARBA00004613"/>
    </source>
</evidence>
<evidence type="ECO:0000256" key="5">
    <source>
        <dbReference type="SAM" id="SignalP"/>
    </source>
</evidence>
<evidence type="ECO:0000256" key="3">
    <source>
        <dbReference type="ARBA" id="ARBA00022729"/>
    </source>
</evidence>
<feature type="chain" id="PRO_5044825798" evidence="5">
    <location>
        <begin position="18"/>
        <end position="217"/>
    </location>
</feature>
<dbReference type="Gene3D" id="2.40.128.20">
    <property type="match status" value="1"/>
</dbReference>
<keyword evidence="4" id="KW-0325">Glycoprotein</keyword>
<dbReference type="AlphaFoldDB" id="A0ABD0W6S0"/>
<protein>
    <submittedName>
        <fullName evidence="6">Uncharacterized protein</fullName>
    </submittedName>
</protein>
<keyword evidence="2" id="KW-0964">Secreted</keyword>
<reference evidence="6 7" key="1">
    <citation type="submission" date="2024-06" db="EMBL/GenBank/DDBJ databases">
        <authorList>
            <person name="Pan Q."/>
            <person name="Wen M."/>
            <person name="Jouanno E."/>
            <person name="Zahm M."/>
            <person name="Klopp C."/>
            <person name="Cabau C."/>
            <person name="Louis A."/>
            <person name="Berthelot C."/>
            <person name="Parey E."/>
            <person name="Roest Crollius H."/>
            <person name="Montfort J."/>
            <person name="Robinson-Rechavi M."/>
            <person name="Bouchez O."/>
            <person name="Lampietro C."/>
            <person name="Lopez Roques C."/>
            <person name="Donnadieu C."/>
            <person name="Postlethwait J."/>
            <person name="Bobe J."/>
            <person name="Verreycken H."/>
            <person name="Guiguen Y."/>
        </authorList>
    </citation>
    <scope>NUCLEOTIDE SEQUENCE [LARGE SCALE GENOMIC DNA]</scope>
    <source>
        <strain evidence="6">Up_M1</strain>
        <tissue evidence="6">Testis</tissue>
    </source>
</reference>
<dbReference type="PANTHER" id="PTHR11967">
    <property type="entry name" value="ALPHA-1-ACID GLYCOPROTEIN"/>
    <property type="match status" value="1"/>
</dbReference>
<proteinExistence type="predicted"/>
<evidence type="ECO:0000256" key="2">
    <source>
        <dbReference type="ARBA" id="ARBA00022525"/>
    </source>
</evidence>
<evidence type="ECO:0000256" key="4">
    <source>
        <dbReference type="ARBA" id="ARBA00023180"/>
    </source>
</evidence>
<dbReference type="EMBL" id="JAGEUA010000009">
    <property type="protein sequence ID" value="KAL0965093.1"/>
    <property type="molecule type" value="Genomic_DNA"/>
</dbReference>
<dbReference type="PANTHER" id="PTHR11967:SF2">
    <property type="entry name" value="ALPHA-1-ACID GLYCOPROTEIN 1"/>
    <property type="match status" value="1"/>
</dbReference>
<sequence>MLALCIISFSLLSTVLAAPLSCQDLLKPLNSTDYILGKWTLIAQANDLPGAREVVAQKMINSWTHFTPGTQNNTIDGLEVANIDGQCFSVNATLVIENNKFTKPLSVPMTETLLHTCSDCLLLHTEISLVDNYSQLNLYSKRKELSPVELDVFKKQVDCLNMPPAVFTKPERDPCPDPRDDNRNVLDMKKILGDNFDYKKFLERIINEKILEGNKAN</sequence>
<gene>
    <name evidence="6" type="ORF">UPYG_G00276700</name>
</gene>
<evidence type="ECO:0000313" key="6">
    <source>
        <dbReference type="EMBL" id="KAL0965093.1"/>
    </source>
</evidence>